<keyword evidence="2" id="KW-1185">Reference proteome</keyword>
<comment type="caution">
    <text evidence="1">The sequence shown here is derived from an EMBL/GenBank/DDBJ whole genome shotgun (WGS) entry which is preliminary data.</text>
</comment>
<sequence length="67" mass="7235">MTVLLMTACQVLHSELCAMMTPHGFGAHAADPGERLLAVGLPTRGGILDAQDFWAVRSHWHHGTINS</sequence>
<reference evidence="1" key="1">
    <citation type="submission" date="2017-07" db="EMBL/GenBank/DDBJ databases">
        <title>Taro Niue Genome Assembly and Annotation.</title>
        <authorList>
            <person name="Atibalentja N."/>
            <person name="Keating K."/>
            <person name="Fields C.J."/>
        </authorList>
    </citation>
    <scope>NUCLEOTIDE SEQUENCE</scope>
    <source>
        <strain evidence="1">Niue_2</strain>
        <tissue evidence="1">Leaf</tissue>
    </source>
</reference>
<proteinExistence type="predicted"/>
<accession>A0A843URL2</accession>
<dbReference type="AlphaFoldDB" id="A0A843URL2"/>
<gene>
    <name evidence="1" type="ORF">Taro_018528</name>
</gene>
<protein>
    <submittedName>
        <fullName evidence="1">Uncharacterized protein</fullName>
    </submittedName>
</protein>
<name>A0A843URL2_COLES</name>
<evidence type="ECO:0000313" key="1">
    <source>
        <dbReference type="EMBL" id="MQL85991.1"/>
    </source>
</evidence>
<dbReference type="EMBL" id="NMUH01000863">
    <property type="protein sequence ID" value="MQL85991.1"/>
    <property type="molecule type" value="Genomic_DNA"/>
</dbReference>
<evidence type="ECO:0000313" key="2">
    <source>
        <dbReference type="Proteomes" id="UP000652761"/>
    </source>
</evidence>
<organism evidence="1 2">
    <name type="scientific">Colocasia esculenta</name>
    <name type="common">Wild taro</name>
    <name type="synonym">Arum esculentum</name>
    <dbReference type="NCBI Taxonomy" id="4460"/>
    <lineage>
        <taxon>Eukaryota</taxon>
        <taxon>Viridiplantae</taxon>
        <taxon>Streptophyta</taxon>
        <taxon>Embryophyta</taxon>
        <taxon>Tracheophyta</taxon>
        <taxon>Spermatophyta</taxon>
        <taxon>Magnoliopsida</taxon>
        <taxon>Liliopsida</taxon>
        <taxon>Araceae</taxon>
        <taxon>Aroideae</taxon>
        <taxon>Colocasieae</taxon>
        <taxon>Colocasia</taxon>
    </lineage>
</organism>
<dbReference type="Proteomes" id="UP000652761">
    <property type="component" value="Unassembled WGS sequence"/>
</dbReference>